<dbReference type="InterPro" id="IPR040183">
    <property type="entry name" value="THUMPD1-like"/>
</dbReference>
<dbReference type="Gene3D" id="3.40.30.10">
    <property type="entry name" value="Glutaredoxin"/>
    <property type="match status" value="4"/>
</dbReference>
<reference evidence="12" key="2">
    <citation type="submission" date="2025-09" db="UniProtKB">
        <authorList>
            <consortium name="Ensembl"/>
        </authorList>
    </citation>
    <scope>IDENTIFICATION</scope>
</reference>
<dbReference type="SUPFAM" id="SSF143437">
    <property type="entry name" value="THUMP domain-like"/>
    <property type="match status" value="1"/>
</dbReference>
<dbReference type="PANTHER" id="PTHR18929:SF58">
    <property type="entry name" value="PROTEIN DISULFIDE-ISOMERASE-LIKE PROTEIN OF THE TESTIS"/>
    <property type="match status" value="1"/>
</dbReference>
<dbReference type="Ensembl" id="ENSLLET00000042756.1">
    <property type="protein sequence ID" value="ENSLLEP00000041100.1"/>
    <property type="gene ID" value="ENSLLEG00000026145.1"/>
</dbReference>
<evidence type="ECO:0000256" key="6">
    <source>
        <dbReference type="ARBA" id="ARBA00022737"/>
    </source>
</evidence>
<feature type="compositionally biased region" description="Basic and acidic residues" evidence="10">
    <location>
        <begin position="653"/>
        <end position="678"/>
    </location>
</feature>
<accession>A0A8C5WIL7</accession>
<dbReference type="GO" id="GO:0006457">
    <property type="term" value="P:protein folding"/>
    <property type="evidence" value="ECO:0007669"/>
    <property type="project" value="TreeGrafter"/>
</dbReference>
<dbReference type="GO" id="GO:0006400">
    <property type="term" value="P:tRNA modification"/>
    <property type="evidence" value="ECO:0007669"/>
    <property type="project" value="InterPro"/>
</dbReference>
<keyword evidence="13" id="KW-1185">Reference proteome</keyword>
<dbReference type="PANTHER" id="PTHR18929">
    <property type="entry name" value="PROTEIN DISULFIDE ISOMERASE"/>
    <property type="match status" value="1"/>
</dbReference>
<evidence type="ECO:0000256" key="5">
    <source>
        <dbReference type="ARBA" id="ARBA00022729"/>
    </source>
</evidence>
<evidence type="ECO:0000256" key="10">
    <source>
        <dbReference type="SAM" id="MobiDB-lite"/>
    </source>
</evidence>
<dbReference type="Pfam" id="PF13848">
    <property type="entry name" value="Thioredoxin_6"/>
    <property type="match status" value="1"/>
</dbReference>
<dbReference type="InterPro" id="IPR036249">
    <property type="entry name" value="Thioredoxin-like_sf"/>
</dbReference>
<dbReference type="NCBIfam" id="TIGR01130">
    <property type="entry name" value="ER_PDI_fam"/>
    <property type="match status" value="1"/>
</dbReference>
<dbReference type="GO" id="GO:0034976">
    <property type="term" value="P:response to endoplasmic reticulum stress"/>
    <property type="evidence" value="ECO:0007669"/>
    <property type="project" value="TreeGrafter"/>
</dbReference>
<dbReference type="PROSITE" id="PS51352">
    <property type="entry name" value="THIOREDOXIN_2"/>
    <property type="match status" value="1"/>
</dbReference>
<dbReference type="Proteomes" id="UP000694569">
    <property type="component" value="Unplaced"/>
</dbReference>
<dbReference type="FunFam" id="3.40.30.10:FF:000167">
    <property type="entry name" value="Protein disulfide isomerase like, testis expressed"/>
    <property type="match status" value="1"/>
</dbReference>
<dbReference type="AlphaFoldDB" id="A0A8C5WIL7"/>
<dbReference type="GO" id="GO:0005788">
    <property type="term" value="C:endoplasmic reticulum lumen"/>
    <property type="evidence" value="ECO:0007669"/>
    <property type="project" value="UniProtKB-SubCell"/>
</dbReference>
<evidence type="ECO:0000313" key="13">
    <source>
        <dbReference type="Proteomes" id="UP000694569"/>
    </source>
</evidence>
<dbReference type="GO" id="GO:0003723">
    <property type="term" value="F:RNA binding"/>
    <property type="evidence" value="ECO:0007669"/>
    <property type="project" value="InterPro"/>
</dbReference>
<keyword evidence="8" id="KW-0413">Isomerase</keyword>
<organism evidence="12 13">
    <name type="scientific">Leptobrachium leishanense</name>
    <name type="common">Leishan spiny toad</name>
    <dbReference type="NCBI Taxonomy" id="445787"/>
    <lineage>
        <taxon>Eukaryota</taxon>
        <taxon>Metazoa</taxon>
        <taxon>Chordata</taxon>
        <taxon>Craniata</taxon>
        <taxon>Vertebrata</taxon>
        <taxon>Euteleostomi</taxon>
        <taxon>Amphibia</taxon>
        <taxon>Batrachia</taxon>
        <taxon>Anura</taxon>
        <taxon>Pelobatoidea</taxon>
        <taxon>Megophryidae</taxon>
        <taxon>Leptobrachium</taxon>
    </lineage>
</organism>
<evidence type="ECO:0000256" key="7">
    <source>
        <dbReference type="ARBA" id="ARBA00022824"/>
    </source>
</evidence>
<keyword evidence="6" id="KW-0677">Repeat</keyword>
<reference evidence="12" key="1">
    <citation type="submission" date="2025-08" db="UniProtKB">
        <authorList>
            <consortium name="Ensembl"/>
        </authorList>
    </citation>
    <scope>IDENTIFICATION</scope>
</reference>
<protein>
    <recommendedName>
        <fullName evidence="4">protein disulfide-isomerase</fullName>
        <ecNumber evidence="4">5.3.4.1</ecNumber>
    </recommendedName>
</protein>
<keyword evidence="9" id="KW-0676">Redox-active center</keyword>
<evidence type="ECO:0000256" key="9">
    <source>
        <dbReference type="ARBA" id="ARBA00023284"/>
    </source>
</evidence>
<dbReference type="InterPro" id="IPR005792">
    <property type="entry name" value="Prot_disulphide_isomerase"/>
</dbReference>
<dbReference type="OrthoDB" id="72053at2759"/>
<evidence type="ECO:0000256" key="4">
    <source>
        <dbReference type="ARBA" id="ARBA00012723"/>
    </source>
</evidence>
<dbReference type="SUPFAM" id="SSF52833">
    <property type="entry name" value="Thioredoxin-like"/>
    <property type="match status" value="4"/>
</dbReference>
<comment type="subcellular location">
    <subcellularLocation>
        <location evidence="2">Endoplasmic reticulum lumen</location>
    </subcellularLocation>
</comment>
<evidence type="ECO:0000256" key="1">
    <source>
        <dbReference type="ARBA" id="ARBA00001182"/>
    </source>
</evidence>
<dbReference type="InterPro" id="IPR013766">
    <property type="entry name" value="Thioredoxin_domain"/>
</dbReference>
<dbReference type="FunFam" id="3.40.30.10:FF:000191">
    <property type="entry name" value="Protein disulfide isomerase like, testis expressed"/>
    <property type="match status" value="1"/>
</dbReference>
<feature type="region of interest" description="Disordered" evidence="10">
    <location>
        <begin position="652"/>
        <end position="678"/>
    </location>
</feature>
<evidence type="ECO:0000256" key="8">
    <source>
        <dbReference type="ARBA" id="ARBA00023235"/>
    </source>
</evidence>
<dbReference type="CDD" id="cd02995">
    <property type="entry name" value="PDI_a_PDI_a'_C"/>
    <property type="match status" value="1"/>
</dbReference>
<dbReference type="EC" id="5.3.4.1" evidence="4"/>
<evidence type="ECO:0000256" key="3">
    <source>
        <dbReference type="ARBA" id="ARBA00006347"/>
    </source>
</evidence>
<dbReference type="CDD" id="cd11717">
    <property type="entry name" value="THUMP_THUMPD1_like"/>
    <property type="match status" value="1"/>
</dbReference>
<keyword evidence="5" id="KW-0732">Signal</keyword>
<comment type="catalytic activity">
    <reaction evidence="1">
        <text>Catalyzes the rearrangement of -S-S- bonds in proteins.</text>
        <dbReference type="EC" id="5.3.4.1"/>
    </reaction>
</comment>
<dbReference type="Gene3D" id="3.30.2300.10">
    <property type="entry name" value="THUMP superfamily"/>
    <property type="match status" value="1"/>
</dbReference>
<dbReference type="CDD" id="cd02981">
    <property type="entry name" value="PDI_b_family"/>
    <property type="match status" value="1"/>
</dbReference>
<feature type="domain" description="Thioredoxin" evidence="11">
    <location>
        <begin position="521"/>
        <end position="650"/>
    </location>
</feature>
<name>A0A8C5WIL7_9ANUR</name>
<dbReference type="CDD" id="cd02982">
    <property type="entry name" value="PDI_b'_family"/>
    <property type="match status" value="1"/>
</dbReference>
<evidence type="ECO:0000256" key="2">
    <source>
        <dbReference type="ARBA" id="ARBA00004319"/>
    </source>
</evidence>
<keyword evidence="7" id="KW-0256">Endoplasmic reticulum</keyword>
<comment type="similarity">
    <text evidence="3">Belongs to the protein disulfide isomerase family.</text>
</comment>
<proteinExistence type="inferred from homology"/>
<evidence type="ECO:0000313" key="12">
    <source>
        <dbReference type="Ensembl" id="ENSLLEP00000041100.1"/>
    </source>
</evidence>
<dbReference type="Pfam" id="PF00085">
    <property type="entry name" value="Thioredoxin"/>
    <property type="match status" value="2"/>
</dbReference>
<dbReference type="CDD" id="cd02961">
    <property type="entry name" value="PDI_a_family"/>
    <property type="match status" value="1"/>
</dbReference>
<sequence>MSKKIYIFQPGDSVCVTEEDDDDVETALKKEVDEIRSSIQKDMRRFQSIDSGVSNIVFIKTFNVEPEKLVHHILKDLHTTKKQKTRVILRMLPVSGTCRAYPADLEKYAETFLELWFKAPNKGTFQITFKARYNSHMIKDDVIKDLAHGTLHTQNSDMKVSVVLFLLALSLSTAKDATSHSKESKAKKHKPPKFKEEDHVLILTDSNFARALKENKYLLVKFYITLSGPSQTVKEEFSVAATQIKTESPDVRFGQVDITQEKELGKEFKIKEYPTIKLFVDGDRNNPIDCRGVRTSSAFVTWINRRMGPSSVSLNTTEQFESFIQSDKVAVVGFFKNLESKILDHFSEAARDIPEFPFGLVNSEEIFLHVGINANLVAVYKKDKAVNYLISEGETENHLDLVRLIRTYIMDLVTEYNLETSVMIFDVPIQNHILLFASKTSESFSTIYENYELAALEFRGKLVFVYVNTDETRNGRIFEYFRITEVDSPAVRIANLTSNKQYRMPADDVNFTNLRNFCQNYLDGKAKPKTDSEEIPSDWDKNPVKVLVGKNFNHVAFNKATNAFVMFYAPWSEECKTLFPVWEDLGRRYQNHNNVTIAKIDCTANDIQLVVLDRHPYFRFFPSGSDTKTIRYTGARTVEAFAEYIEQQLRAAKGQDDLDHSGTRESTENKEKSLKEEL</sequence>
<evidence type="ECO:0000259" key="11">
    <source>
        <dbReference type="PROSITE" id="PS51352"/>
    </source>
</evidence>
<dbReference type="GO" id="GO:0003756">
    <property type="term" value="F:protein disulfide isomerase activity"/>
    <property type="evidence" value="ECO:0007669"/>
    <property type="project" value="UniProtKB-EC"/>
</dbReference>
<dbReference type="GeneTree" id="ENSGT00940000160939"/>